<evidence type="ECO:0000313" key="3">
    <source>
        <dbReference type="Proteomes" id="UP001622496"/>
    </source>
</evidence>
<keyword evidence="3" id="KW-1185">Reference proteome</keyword>
<sequence>MEGLGEAQGRHTSLEAARNELASPDRLTRNRNRGGEKGLTVDAASWLDATELWGTAMPRTMPPVRARLAAAPAA</sequence>
<feature type="region of interest" description="Disordered" evidence="1">
    <location>
        <begin position="1"/>
        <end position="37"/>
    </location>
</feature>
<evidence type="ECO:0000313" key="2">
    <source>
        <dbReference type="EMBL" id="WTP70434.1"/>
    </source>
</evidence>
<proteinExistence type="predicted"/>
<evidence type="ECO:0000256" key="1">
    <source>
        <dbReference type="SAM" id="MobiDB-lite"/>
    </source>
</evidence>
<gene>
    <name evidence="2" type="ORF">OG560_00780</name>
</gene>
<dbReference type="EMBL" id="CP108135">
    <property type="protein sequence ID" value="WTP70434.1"/>
    <property type="molecule type" value="Genomic_DNA"/>
</dbReference>
<reference evidence="2 3" key="1">
    <citation type="submission" date="2022-10" db="EMBL/GenBank/DDBJ databases">
        <title>The complete genomes of actinobacterial strains from the NBC collection.</title>
        <authorList>
            <person name="Joergensen T.S."/>
            <person name="Alvarez Arevalo M."/>
            <person name="Sterndorff E.B."/>
            <person name="Faurdal D."/>
            <person name="Vuksanovic O."/>
            <person name="Mourched A.-S."/>
            <person name="Charusanti P."/>
            <person name="Shaw S."/>
            <person name="Blin K."/>
            <person name="Weber T."/>
        </authorList>
    </citation>
    <scope>NUCLEOTIDE SEQUENCE [LARGE SCALE GENOMIC DNA]</scope>
    <source>
        <strain evidence="2 3">NBC_00185</strain>
    </source>
</reference>
<dbReference type="Proteomes" id="UP001622496">
    <property type="component" value="Chromosome"/>
</dbReference>
<name>A0ABZ1KDD5_9ACTN</name>
<dbReference type="RefSeq" id="WP_334548642.1">
    <property type="nucleotide sequence ID" value="NZ_CP108135.1"/>
</dbReference>
<accession>A0ABZ1KDD5</accession>
<organism evidence="2 3">
    <name type="scientific">[Kitasatospora] papulosa</name>
    <dbReference type="NCBI Taxonomy" id="1464011"/>
    <lineage>
        <taxon>Bacteria</taxon>
        <taxon>Bacillati</taxon>
        <taxon>Actinomycetota</taxon>
        <taxon>Actinomycetes</taxon>
        <taxon>Kitasatosporales</taxon>
        <taxon>Streptomycetaceae</taxon>
        <taxon>Streptomyces</taxon>
    </lineage>
</organism>
<protein>
    <submittedName>
        <fullName evidence="2">Uncharacterized protein</fullName>
    </submittedName>
</protein>